<feature type="region of interest" description="Disordered" evidence="1">
    <location>
        <begin position="34"/>
        <end position="83"/>
    </location>
</feature>
<evidence type="ECO:0000313" key="3">
    <source>
        <dbReference type="Proteomes" id="UP000784294"/>
    </source>
</evidence>
<feature type="compositionally biased region" description="Basic and acidic residues" evidence="1">
    <location>
        <begin position="48"/>
        <end position="71"/>
    </location>
</feature>
<protein>
    <submittedName>
        <fullName evidence="2">Uncharacterized protein</fullName>
    </submittedName>
</protein>
<reference evidence="2" key="1">
    <citation type="submission" date="2018-11" db="EMBL/GenBank/DDBJ databases">
        <authorList>
            <consortium name="Pathogen Informatics"/>
        </authorList>
    </citation>
    <scope>NUCLEOTIDE SEQUENCE</scope>
</reference>
<name>A0A448X2P6_9PLAT</name>
<gene>
    <name evidence="2" type="ORF">PXEA_LOCUS19726</name>
</gene>
<comment type="caution">
    <text evidence="2">The sequence shown here is derived from an EMBL/GenBank/DDBJ whole genome shotgun (WGS) entry which is preliminary data.</text>
</comment>
<dbReference type="EMBL" id="CAAALY010079232">
    <property type="protein sequence ID" value="VEL26286.1"/>
    <property type="molecule type" value="Genomic_DNA"/>
</dbReference>
<dbReference type="AlphaFoldDB" id="A0A448X2P6"/>
<organism evidence="2 3">
    <name type="scientific">Protopolystoma xenopodis</name>
    <dbReference type="NCBI Taxonomy" id="117903"/>
    <lineage>
        <taxon>Eukaryota</taxon>
        <taxon>Metazoa</taxon>
        <taxon>Spiralia</taxon>
        <taxon>Lophotrochozoa</taxon>
        <taxon>Platyhelminthes</taxon>
        <taxon>Monogenea</taxon>
        <taxon>Polyopisthocotylea</taxon>
        <taxon>Polystomatidea</taxon>
        <taxon>Polystomatidae</taxon>
        <taxon>Protopolystoma</taxon>
    </lineage>
</organism>
<accession>A0A448X2P6</accession>
<keyword evidence="3" id="KW-1185">Reference proteome</keyword>
<proteinExistence type="predicted"/>
<sequence>MLGSLYVRPIDAQDTRVNHNETINDKLLATNSSKSRLVECSKPQQAKDNVDGKENGARRDKAEPTNDRGDETPPTLVPPDSNPALWEPYKTMLQPSVSLCVFKCSVRRWRLLGNALPGGIPSYTCKYYLQMKIKYYFACIELP</sequence>
<evidence type="ECO:0000256" key="1">
    <source>
        <dbReference type="SAM" id="MobiDB-lite"/>
    </source>
</evidence>
<evidence type="ECO:0000313" key="2">
    <source>
        <dbReference type="EMBL" id="VEL26286.1"/>
    </source>
</evidence>
<dbReference type="Proteomes" id="UP000784294">
    <property type="component" value="Unassembled WGS sequence"/>
</dbReference>